<protein>
    <recommendedName>
        <fullName evidence="1">DUF4158 domain-containing protein</fullName>
    </recommendedName>
</protein>
<sequence length="61" mass="7056">MPVDFLTPEQEEKYGCFCDTPTSEQLAKYFWLDDTDKELIWNRRGEHNQLGFAVQLGTVGS</sequence>
<reference evidence="2 3" key="1">
    <citation type="submission" date="2012-12" db="EMBL/GenBank/DDBJ databases">
        <title>The Genome Sequence of Bacillus cereus VD184.</title>
        <authorList>
            <consortium name="The Broad Institute Genome Sequencing Platform"/>
            <consortium name="The Broad Institute Genome Sequencing Center for Infectious Disease"/>
            <person name="Feldgarden M."/>
            <person name="Van der Auwera G.A."/>
            <person name="Mahillon J."/>
            <person name="Duprez V."/>
            <person name="Timmery S."/>
            <person name="Mattelet C."/>
            <person name="Dierick K."/>
            <person name="Sun M."/>
            <person name="Yu Z."/>
            <person name="Zhu L."/>
            <person name="Hu X."/>
            <person name="Shank E.B."/>
            <person name="Swiecicka I."/>
            <person name="Hansen B.M."/>
            <person name="Andrup L."/>
            <person name="Walker B."/>
            <person name="Young S.K."/>
            <person name="Zeng Q."/>
            <person name="Gargeya S."/>
            <person name="Fitzgerald M."/>
            <person name="Haas B."/>
            <person name="Abouelleil A."/>
            <person name="Alvarado L."/>
            <person name="Arachchi H.M."/>
            <person name="Berlin A.M."/>
            <person name="Chapman S.B."/>
            <person name="Dewar J."/>
            <person name="Goldberg J."/>
            <person name="Griggs A."/>
            <person name="Gujja S."/>
            <person name="Hansen M."/>
            <person name="Howarth C."/>
            <person name="Imamovic A."/>
            <person name="Larimer J."/>
            <person name="McCowan C."/>
            <person name="Murphy C."/>
            <person name="Neiman D."/>
            <person name="Pearson M."/>
            <person name="Priest M."/>
            <person name="Roberts A."/>
            <person name="Saif S."/>
            <person name="Shea T."/>
            <person name="Sisk P."/>
            <person name="Sykes S."/>
            <person name="Wortman J."/>
            <person name="Nusbaum C."/>
            <person name="Birren B."/>
        </authorList>
    </citation>
    <scope>NUCLEOTIDE SEQUENCE [LARGE SCALE GENOMIC DNA]</scope>
    <source>
        <strain evidence="2 3">VD184</strain>
    </source>
</reference>
<dbReference type="Pfam" id="PF13700">
    <property type="entry name" value="DUF4158"/>
    <property type="match status" value="1"/>
</dbReference>
<name>A0A9W5R0Q5_BACCE</name>
<dbReference type="Proteomes" id="UP000014028">
    <property type="component" value="Unassembled WGS sequence"/>
</dbReference>
<evidence type="ECO:0000313" key="3">
    <source>
        <dbReference type="Proteomes" id="UP000014028"/>
    </source>
</evidence>
<dbReference type="InterPro" id="IPR025296">
    <property type="entry name" value="DUF4158"/>
</dbReference>
<comment type="caution">
    <text evidence="2">The sequence shown here is derived from an EMBL/GenBank/DDBJ whole genome shotgun (WGS) entry which is preliminary data.</text>
</comment>
<evidence type="ECO:0000259" key="1">
    <source>
        <dbReference type="Pfam" id="PF13700"/>
    </source>
</evidence>
<organism evidence="2 3">
    <name type="scientific">Bacillus cereus VD184</name>
    <dbReference type="NCBI Taxonomy" id="1053242"/>
    <lineage>
        <taxon>Bacteria</taxon>
        <taxon>Bacillati</taxon>
        <taxon>Bacillota</taxon>
        <taxon>Bacilli</taxon>
        <taxon>Bacillales</taxon>
        <taxon>Bacillaceae</taxon>
        <taxon>Bacillus</taxon>
        <taxon>Bacillus cereus group</taxon>
    </lineage>
</organism>
<proteinExistence type="predicted"/>
<accession>A0A9W5R0Q5</accession>
<gene>
    <name evidence="2" type="ORF">IKC_06504</name>
</gene>
<feature type="domain" description="DUF4158" evidence="1">
    <location>
        <begin position="5"/>
        <end position="59"/>
    </location>
</feature>
<dbReference type="EMBL" id="AHFK01000100">
    <property type="protein sequence ID" value="EOQ01829.1"/>
    <property type="molecule type" value="Genomic_DNA"/>
</dbReference>
<evidence type="ECO:0000313" key="2">
    <source>
        <dbReference type="EMBL" id="EOQ01829.1"/>
    </source>
</evidence>
<dbReference type="AlphaFoldDB" id="A0A9W5R0Q5"/>